<evidence type="ECO:0000313" key="4">
    <source>
        <dbReference type="Proteomes" id="UP000238296"/>
    </source>
</evidence>
<dbReference type="Pfam" id="PF14020">
    <property type="entry name" value="DUF4236"/>
    <property type="match status" value="1"/>
</dbReference>
<accession>A0A2S8BGM1</accession>
<keyword evidence="1" id="KW-0472">Membrane</keyword>
<organism evidence="3 4">
    <name type="scientific">Mycobacterium talmoniae</name>
    <dbReference type="NCBI Taxonomy" id="1858794"/>
    <lineage>
        <taxon>Bacteria</taxon>
        <taxon>Bacillati</taxon>
        <taxon>Actinomycetota</taxon>
        <taxon>Actinomycetes</taxon>
        <taxon>Mycobacteriales</taxon>
        <taxon>Mycobacteriaceae</taxon>
        <taxon>Mycobacterium</taxon>
    </lineage>
</organism>
<evidence type="ECO:0000256" key="1">
    <source>
        <dbReference type="SAM" id="Phobius"/>
    </source>
</evidence>
<protein>
    <recommendedName>
        <fullName evidence="2">DUF4236 domain-containing protein</fullName>
    </recommendedName>
</protein>
<name>A0A2S8BGM1_9MYCO</name>
<gene>
    <name evidence="3" type="ORF">C1Y40_04028</name>
</gene>
<evidence type="ECO:0000259" key="2">
    <source>
        <dbReference type="Pfam" id="PF14020"/>
    </source>
</evidence>
<dbReference type="InterPro" id="IPR025330">
    <property type="entry name" value="DUF4236"/>
</dbReference>
<dbReference type="AlphaFoldDB" id="A0A2S8BGM1"/>
<reference evidence="3 4" key="1">
    <citation type="journal article" date="2017" name="Int. J. Syst. Evol. Microbiol.">
        <title>Mycobacterium talmoniae sp. nov., a slowly growing mycobacterium isolated from human respiratory samples.</title>
        <authorList>
            <person name="Davidson R.M."/>
            <person name="DeGroote M.A."/>
            <person name="Marola J.L."/>
            <person name="Buss S."/>
            <person name="Jones V."/>
            <person name="McNeil M.R."/>
            <person name="Freifeld A.G."/>
            <person name="Elaine Epperson L."/>
            <person name="Hasan N.A."/>
            <person name="Jackson M."/>
            <person name="Iwen P.C."/>
            <person name="Salfinger M."/>
            <person name="Strong M."/>
        </authorList>
    </citation>
    <scope>NUCLEOTIDE SEQUENCE [LARGE SCALE GENOMIC DNA]</scope>
    <source>
        <strain evidence="3 4">ATCC BAA-2683</strain>
    </source>
</reference>
<dbReference type="Proteomes" id="UP000238296">
    <property type="component" value="Unassembled WGS sequence"/>
</dbReference>
<sequence length="298" mass="32783">MGFYVRKSIKAGPFRFNLSKSGLGVSAGVRGFRLSTGPRGNYVHMGRHGVYYRASLNGGKSSSRETRPAAVPPSSLPRFDPHDVVMEDVTGATAMALEPTRRGDMVDQLNSAASRFAWWIPTAVVGGLLGLITIPFGLIIWLVVIPLCTWLYLNDQARRTVVVFYEVHDTAHGWFDTLVTQWAWLTESQKLWRVTQAGDIIGVQQFKRNAGASTLISSVSAAADFSGPKQLKTNIEIPSISAGQSALHFLPDRLLVRDGKRFSDVGYSDLRVAYQPTRFIESSTPPSDASRWTLHGDT</sequence>
<comment type="caution">
    <text evidence="3">The sequence shown here is derived from an EMBL/GenBank/DDBJ whole genome shotgun (WGS) entry which is preliminary data.</text>
</comment>
<dbReference type="EMBL" id="PPEA01000584">
    <property type="protein sequence ID" value="PQM45817.1"/>
    <property type="molecule type" value="Genomic_DNA"/>
</dbReference>
<keyword evidence="1" id="KW-1133">Transmembrane helix</keyword>
<feature type="domain" description="DUF4236" evidence="2">
    <location>
        <begin position="3"/>
        <end position="53"/>
    </location>
</feature>
<keyword evidence="1" id="KW-0812">Transmembrane</keyword>
<proteinExistence type="predicted"/>
<feature type="transmembrane region" description="Helical" evidence="1">
    <location>
        <begin position="124"/>
        <end position="153"/>
    </location>
</feature>
<evidence type="ECO:0000313" key="3">
    <source>
        <dbReference type="EMBL" id="PQM45817.1"/>
    </source>
</evidence>